<evidence type="ECO:0000313" key="2">
    <source>
        <dbReference type="Proteomes" id="UP000029387"/>
    </source>
</evidence>
<gene>
    <name evidence="1" type="ORF">AAA799P11_00166</name>
</gene>
<accession>A0A087S2Z1</accession>
<keyword evidence="2" id="KW-1185">Reference proteome</keyword>
<evidence type="ECO:0000313" key="1">
    <source>
        <dbReference type="EMBL" id="KFM20095.1"/>
    </source>
</evidence>
<dbReference type="Pfam" id="PF05159">
    <property type="entry name" value="Capsule_synth"/>
    <property type="match status" value="1"/>
</dbReference>
<sequence length="503" mass="59361">MPKILFFLEIGSPHFGIAKYIKENLDCEVFAIINTNKAKNFFLEQNLIKFTNQWFLRDNITNTNTNLDLEYLRKFEEKYQIDLWNVVYSDVTFREYNPYYTFSRDEILSVVKQICEFYEKILDQSNPDYLIIRPTDAIADQLLQMICKAKGVRVLTLGFARLGQRTMISTDMDVLEAHMLENFENVQFTQQELFELMHGYTKQQDIFRKKFRNSKLNWLKTGIEFLGLISKKEYRRYYAHSGRTVPRVIGIEISNKFKKIIRERFLDKNSIRKLPDEKFVYFSLGLEPERTILIPTPFYSNQLEVIKNLARALPIEYQLFVKEHPMQKVRGWREIEYYKEILDLPNVQLIHPSVTNEEITKKSSLVVAVVGTSTLEAAIFGKPSIVFGKVIHSDLPSVFRVKNLEELPTIINKALETKVEMKDVNKLVNIIMKNSFDYEEGLLRVQINDRLFHGGELFDRNISVEEIKAVLDEHEEVFNLLGEKHIEKIKFYDYQKNKDFKRS</sequence>
<dbReference type="GO" id="GO:0015774">
    <property type="term" value="P:polysaccharide transport"/>
    <property type="evidence" value="ECO:0007669"/>
    <property type="project" value="InterPro"/>
</dbReference>
<dbReference type="Proteomes" id="UP000029387">
    <property type="component" value="Unassembled WGS sequence"/>
</dbReference>
<comment type="caution">
    <text evidence="1">The sequence shown here is derived from an EMBL/GenBank/DDBJ whole genome shotgun (WGS) entry which is preliminary data.</text>
</comment>
<dbReference type="SUPFAM" id="SSF53756">
    <property type="entry name" value="UDP-Glycosyltransferase/glycogen phosphorylase"/>
    <property type="match status" value="1"/>
</dbReference>
<dbReference type="GO" id="GO:0000271">
    <property type="term" value="P:polysaccharide biosynthetic process"/>
    <property type="evidence" value="ECO:0007669"/>
    <property type="project" value="InterPro"/>
</dbReference>
<reference evidence="1 2" key="1">
    <citation type="submission" date="2014-06" db="EMBL/GenBank/DDBJ databases">
        <authorList>
            <person name="Ngugi D.K."/>
            <person name="Blom J."/>
            <person name="Alam I."/>
            <person name="Rashid M."/>
            <person name="Baalawi W."/>
            <person name="Zhang G."/>
            <person name="Hikmawan T."/>
            <person name="Guan Y."/>
            <person name="Antunes A."/>
            <person name="Siam R."/>
            <person name="El-Dorry H."/>
            <person name="Bajic V."/>
            <person name="Stingl U."/>
        </authorList>
    </citation>
    <scope>NUCLEOTIDE SEQUENCE [LARGE SCALE GENOMIC DNA]</scope>
    <source>
        <strain evidence="1">SCGC AAA799-P11</strain>
    </source>
</reference>
<dbReference type="AlphaFoldDB" id="A0A087S2Z1"/>
<proteinExistence type="predicted"/>
<organism evidence="1 2">
    <name type="scientific">Marine Group I thaumarchaeote SCGC AAA799-P11</name>
    <dbReference type="NCBI Taxonomy" id="1502295"/>
    <lineage>
        <taxon>Archaea</taxon>
        <taxon>Nitrososphaerota</taxon>
        <taxon>Marine Group I</taxon>
    </lineage>
</organism>
<name>A0A087S2Z1_9ARCH</name>
<dbReference type="EMBL" id="JOSZ01000002">
    <property type="protein sequence ID" value="KFM20095.1"/>
    <property type="molecule type" value="Genomic_DNA"/>
</dbReference>
<protein>
    <submittedName>
        <fullName evidence="1">Capsule polysaccharide biosynthesis protein</fullName>
    </submittedName>
</protein>
<dbReference type="InterPro" id="IPR007833">
    <property type="entry name" value="Capsule_polysaccharide_synth"/>
</dbReference>